<dbReference type="Pfam" id="PF03364">
    <property type="entry name" value="Polyketide_cyc"/>
    <property type="match status" value="1"/>
</dbReference>
<feature type="domain" description="Coenzyme Q-binding protein COQ10 START" evidence="4">
    <location>
        <begin position="68"/>
        <end position="208"/>
    </location>
</feature>
<dbReference type="EMBL" id="VFQX01000052">
    <property type="protein sequence ID" value="KAF0974583.1"/>
    <property type="molecule type" value="Genomic_DNA"/>
</dbReference>
<evidence type="ECO:0000259" key="4">
    <source>
        <dbReference type="Pfam" id="PF03364"/>
    </source>
</evidence>
<name>A0A6A5B8G3_NAEFO</name>
<dbReference type="SUPFAM" id="SSF55961">
    <property type="entry name" value="Bet v1-like"/>
    <property type="match status" value="1"/>
</dbReference>
<evidence type="ECO:0000313" key="5">
    <source>
        <dbReference type="EMBL" id="KAF0974583.1"/>
    </source>
</evidence>
<sequence>MERNKYSNFQENFIRNFKPSNRTRILLRGNTEPLQTRQFLNVLANIANSANAGNSNHRGIKFVEQRVIGYKPEQVYHVVSNVTDYKHFVPNVKDSAFVNLDKATETPPDENGFVEKKTEAYLTVGFPPFLETYTSTVYLKSPVSVKAESKNMKLFNRLINHWVIAEGPSEDTCRLTFHVDFEFSSRLYQSVANMFFDFLVKNMTDAFEKRLAQVYGKPSQQTKIVYTKTQQC</sequence>
<dbReference type="InterPro" id="IPR044996">
    <property type="entry name" value="COQ10-like"/>
</dbReference>
<dbReference type="OMA" id="IDGPFKY"/>
<organism evidence="5 6">
    <name type="scientific">Naegleria fowleri</name>
    <name type="common">Brain eating amoeba</name>
    <dbReference type="NCBI Taxonomy" id="5763"/>
    <lineage>
        <taxon>Eukaryota</taxon>
        <taxon>Discoba</taxon>
        <taxon>Heterolobosea</taxon>
        <taxon>Tetramitia</taxon>
        <taxon>Eutetramitia</taxon>
        <taxon>Vahlkampfiidae</taxon>
        <taxon>Naegleria</taxon>
    </lineage>
</organism>
<dbReference type="Proteomes" id="UP000444721">
    <property type="component" value="Unassembled WGS sequence"/>
</dbReference>
<reference evidence="5 6" key="1">
    <citation type="journal article" date="2019" name="Sci. Rep.">
        <title>Nanopore sequencing improves the draft genome of the human pathogenic amoeba Naegleria fowleri.</title>
        <authorList>
            <person name="Liechti N."/>
            <person name="Schurch N."/>
            <person name="Bruggmann R."/>
            <person name="Wittwer M."/>
        </authorList>
    </citation>
    <scope>NUCLEOTIDE SEQUENCE [LARGE SCALE GENOMIC DNA]</scope>
    <source>
        <strain evidence="5 6">ATCC 30894</strain>
    </source>
</reference>
<dbReference type="PANTHER" id="PTHR12901:SF10">
    <property type="entry name" value="COENZYME Q-BINDING PROTEIN COQ10, MITOCHONDRIAL"/>
    <property type="match status" value="1"/>
</dbReference>
<dbReference type="OrthoDB" id="292693at2759"/>
<dbReference type="Gene3D" id="3.30.530.20">
    <property type="match status" value="1"/>
</dbReference>
<dbReference type="AlphaFoldDB" id="A0A6A5B8G3"/>
<dbReference type="GO" id="GO:0045333">
    <property type="term" value="P:cellular respiration"/>
    <property type="evidence" value="ECO:0007669"/>
    <property type="project" value="InterPro"/>
</dbReference>
<dbReference type="RefSeq" id="XP_044559296.1">
    <property type="nucleotide sequence ID" value="XM_044710270.1"/>
</dbReference>
<comment type="similarity">
    <text evidence="1">Belongs to the COQ10 family.</text>
</comment>
<dbReference type="VEuPathDB" id="AmoebaDB:FDP41_006615"/>
<accession>A0A6A5B8G3</accession>
<dbReference type="InterPro" id="IPR005031">
    <property type="entry name" value="COQ10_START"/>
</dbReference>
<evidence type="ECO:0000256" key="1">
    <source>
        <dbReference type="ARBA" id="ARBA00006885"/>
    </source>
</evidence>
<keyword evidence="6" id="KW-1185">Reference proteome</keyword>
<dbReference type="InterPro" id="IPR023393">
    <property type="entry name" value="START-like_dom_sf"/>
</dbReference>
<dbReference type="GO" id="GO:0005739">
    <property type="term" value="C:mitochondrion"/>
    <property type="evidence" value="ECO:0007669"/>
    <property type="project" value="TreeGrafter"/>
</dbReference>
<comment type="function">
    <text evidence="3">Required for the function of coenzyme Q in the respiratory chain. May serve as a chaperone or may be involved in the transport of Q6 from its site of synthesis to the catalytic sites of the respiratory complexes.</text>
</comment>
<evidence type="ECO:0000256" key="2">
    <source>
        <dbReference type="ARBA" id="ARBA00011814"/>
    </source>
</evidence>
<dbReference type="GeneID" id="68113833"/>
<dbReference type="VEuPathDB" id="AmoebaDB:NfTy_088660"/>
<gene>
    <name evidence="5" type="ORF">FDP41_006615</name>
</gene>
<dbReference type="CDD" id="cd07813">
    <property type="entry name" value="COQ10p_like"/>
    <property type="match status" value="1"/>
</dbReference>
<evidence type="ECO:0000256" key="3">
    <source>
        <dbReference type="ARBA" id="ARBA00024947"/>
    </source>
</evidence>
<comment type="caution">
    <text evidence="5">The sequence shown here is derived from an EMBL/GenBank/DDBJ whole genome shotgun (WGS) entry which is preliminary data.</text>
</comment>
<comment type="subunit">
    <text evidence="2">Interacts with coenzyme Q.</text>
</comment>
<proteinExistence type="inferred from homology"/>
<dbReference type="VEuPathDB" id="AmoebaDB:NF0058140"/>
<evidence type="ECO:0000313" key="6">
    <source>
        <dbReference type="Proteomes" id="UP000444721"/>
    </source>
</evidence>
<dbReference type="GO" id="GO:0048039">
    <property type="term" value="F:ubiquinone binding"/>
    <property type="evidence" value="ECO:0007669"/>
    <property type="project" value="InterPro"/>
</dbReference>
<protein>
    <recommendedName>
        <fullName evidence="4">Coenzyme Q-binding protein COQ10 START domain-containing protein</fullName>
    </recommendedName>
</protein>
<dbReference type="PANTHER" id="PTHR12901">
    <property type="entry name" value="SPERM PROTEIN HOMOLOG"/>
    <property type="match status" value="1"/>
</dbReference>